<organism evidence="2">
    <name type="scientific">mine drainage metagenome</name>
    <dbReference type="NCBI Taxonomy" id="410659"/>
    <lineage>
        <taxon>unclassified sequences</taxon>
        <taxon>metagenomes</taxon>
        <taxon>ecological metagenomes</taxon>
    </lineage>
</organism>
<comment type="caution">
    <text evidence="2">The sequence shown here is derived from an EMBL/GenBank/DDBJ whole genome shotgun (WGS) entry which is preliminary data.</text>
</comment>
<feature type="transmembrane region" description="Helical" evidence="1">
    <location>
        <begin position="413"/>
        <end position="432"/>
    </location>
</feature>
<dbReference type="EMBL" id="CABN01000033">
    <property type="protein sequence ID" value="CBH99588.1"/>
    <property type="molecule type" value="Genomic_DNA"/>
</dbReference>
<feature type="transmembrane region" description="Helical" evidence="1">
    <location>
        <begin position="128"/>
        <end position="149"/>
    </location>
</feature>
<feature type="transmembrane region" description="Helical" evidence="1">
    <location>
        <begin position="332"/>
        <end position="351"/>
    </location>
</feature>
<dbReference type="InterPro" id="IPR036927">
    <property type="entry name" value="Cyt_c_oxase-like_su1_sf"/>
</dbReference>
<dbReference type="Gene3D" id="1.20.210.10">
    <property type="entry name" value="Cytochrome c oxidase-like, subunit I domain"/>
    <property type="match status" value="1"/>
</dbReference>
<keyword evidence="1" id="KW-0812">Transmembrane</keyword>
<keyword evidence="1" id="KW-0472">Membrane</keyword>
<accession>E6PXC9</accession>
<sequence length="468" mass="52515">MNEPYTMLEKDESRSTLAFVAWHSLFWLVVANGIGVWLALLLLAPDAGRMMGAWSYGRWMPVHLNLQLYGWMSLPLVGWLMKLYRADHEPFARWSRAAIHLWSLTLLLGSLDWLNGHSSGKLFLDWTGWLRVLFPAMICFLWLVLAAAWQGSRRAALRTTGLANAARGMGLLLLLLVPVALYIACSPALYPPVNPDSGGPTGASQLESSLVIVLILFLLPYGIARRKNTGRGAIRLSWLIFIVEALLCLGLGRADVSHHRPVQFLSLASLLVWVPLIPLYFRAFQWPANTRMWRVSVLVWWALLVPSGWALFLPGILDRLKFTDGLVGHSLLAMAGFVTSLLVLLLVALLNSETLDSEVSDHPLHRVFAARWAFLLWQGATLAYVVIMLYAGWIEGAYPAWTMVPSSARNTLYAVRLLLGLAMTLASANWLWRLTRAMWTRTSLFPRKEITPDAFVCETPRPEQQVHA</sequence>
<evidence type="ECO:0000256" key="1">
    <source>
        <dbReference type="SAM" id="Phobius"/>
    </source>
</evidence>
<feature type="transmembrane region" description="Helical" evidence="1">
    <location>
        <begin position="293"/>
        <end position="312"/>
    </location>
</feature>
<reference evidence="2" key="1">
    <citation type="submission" date="2009-10" db="EMBL/GenBank/DDBJ databases">
        <title>Diversity of trophic interactions inside an arsenic-rich microbial ecosystem.</title>
        <authorList>
            <person name="Bertin P.N."/>
            <person name="Heinrich-Salmeron A."/>
            <person name="Pelletier E."/>
            <person name="Goulhen-Chollet F."/>
            <person name="Arsene-Ploetze F."/>
            <person name="Gallien S."/>
            <person name="Calteau A."/>
            <person name="Vallenet D."/>
            <person name="Casiot C."/>
            <person name="Chane-Woon-Ming B."/>
            <person name="Giloteaux L."/>
            <person name="Barakat M."/>
            <person name="Bonnefoy V."/>
            <person name="Bruneel O."/>
            <person name="Chandler M."/>
            <person name="Cleiss J."/>
            <person name="Duran R."/>
            <person name="Elbaz-Poulichet F."/>
            <person name="Fonknechten N."/>
            <person name="Lauga B."/>
            <person name="Mornico D."/>
            <person name="Ortet P."/>
            <person name="Schaeffer C."/>
            <person name="Siguier P."/>
            <person name="Alexander Thil Smith A."/>
            <person name="Van Dorsselaer A."/>
            <person name="Weissenbach J."/>
            <person name="Medigue C."/>
            <person name="Le Paslier D."/>
        </authorList>
    </citation>
    <scope>NUCLEOTIDE SEQUENCE</scope>
</reference>
<feature type="transmembrane region" description="Helical" evidence="1">
    <location>
        <begin position="64"/>
        <end position="85"/>
    </location>
</feature>
<name>E6PXC9_9ZZZZ</name>
<feature type="transmembrane region" description="Helical" evidence="1">
    <location>
        <begin position="372"/>
        <end position="393"/>
    </location>
</feature>
<dbReference type="AlphaFoldDB" id="E6PXC9"/>
<gene>
    <name evidence="2" type="ORF">CARN3_0526</name>
</gene>
<protein>
    <recommendedName>
        <fullName evidence="3">Cytochrome oxidase subunit I profile domain-containing protein</fullName>
    </recommendedName>
</protein>
<feature type="transmembrane region" description="Helical" evidence="1">
    <location>
        <begin position="20"/>
        <end position="44"/>
    </location>
</feature>
<feature type="transmembrane region" description="Helical" evidence="1">
    <location>
        <begin position="236"/>
        <end position="256"/>
    </location>
</feature>
<proteinExistence type="predicted"/>
<keyword evidence="1" id="KW-1133">Transmembrane helix</keyword>
<evidence type="ECO:0008006" key="3">
    <source>
        <dbReference type="Google" id="ProtNLM"/>
    </source>
</evidence>
<feature type="transmembrane region" description="Helical" evidence="1">
    <location>
        <begin position="262"/>
        <end position="281"/>
    </location>
</feature>
<evidence type="ECO:0000313" key="2">
    <source>
        <dbReference type="EMBL" id="CBH99588.1"/>
    </source>
</evidence>
<feature type="transmembrane region" description="Helical" evidence="1">
    <location>
        <begin position="170"/>
        <end position="190"/>
    </location>
</feature>
<feature type="transmembrane region" description="Helical" evidence="1">
    <location>
        <begin position="202"/>
        <end position="224"/>
    </location>
</feature>